<dbReference type="GO" id="GO:0030001">
    <property type="term" value="P:metal ion transport"/>
    <property type="evidence" value="ECO:0007669"/>
    <property type="project" value="UniProtKB-ARBA"/>
</dbReference>
<dbReference type="EMBL" id="DTCA01000056">
    <property type="protein sequence ID" value="HGM07116.1"/>
    <property type="molecule type" value="Genomic_DNA"/>
</dbReference>
<feature type="transmembrane region" description="Helical" evidence="9">
    <location>
        <begin position="435"/>
        <end position="457"/>
    </location>
</feature>
<feature type="transmembrane region" description="Helical" evidence="9">
    <location>
        <begin position="336"/>
        <end position="355"/>
    </location>
</feature>
<keyword evidence="6 9" id="KW-1133">Transmembrane helix</keyword>
<evidence type="ECO:0000256" key="4">
    <source>
        <dbReference type="ARBA" id="ARBA00022475"/>
    </source>
</evidence>
<evidence type="ECO:0000256" key="5">
    <source>
        <dbReference type="ARBA" id="ARBA00022692"/>
    </source>
</evidence>
<dbReference type="Pfam" id="PF02386">
    <property type="entry name" value="TrkH"/>
    <property type="match status" value="1"/>
</dbReference>
<gene>
    <name evidence="10" type="ORF">ENU31_01715</name>
</gene>
<feature type="transmembrane region" description="Helical" evidence="9">
    <location>
        <begin position="400"/>
        <end position="423"/>
    </location>
</feature>
<comment type="caution">
    <text evidence="10">The sequence shown here is derived from an EMBL/GenBank/DDBJ whole genome shotgun (WGS) entry which is preliminary data.</text>
</comment>
<feature type="transmembrane region" description="Helical" evidence="9">
    <location>
        <begin position="44"/>
        <end position="66"/>
    </location>
</feature>
<name>A0A7C4H4H2_9CREN</name>
<keyword evidence="4" id="KW-1003">Cell membrane</keyword>
<evidence type="ECO:0000256" key="8">
    <source>
        <dbReference type="ARBA" id="ARBA00023136"/>
    </source>
</evidence>
<keyword evidence="8 9" id="KW-0472">Membrane</keyword>
<protein>
    <submittedName>
        <fullName evidence="10">TrkH family potassium uptake protein</fullName>
    </submittedName>
</protein>
<reference evidence="10" key="1">
    <citation type="journal article" date="2020" name="mSystems">
        <title>Genome- and Community-Level Interaction Insights into Carbon Utilization and Element Cycling Functions of Hydrothermarchaeota in Hydrothermal Sediment.</title>
        <authorList>
            <person name="Zhou Z."/>
            <person name="Liu Y."/>
            <person name="Xu W."/>
            <person name="Pan J."/>
            <person name="Luo Z.H."/>
            <person name="Li M."/>
        </authorList>
    </citation>
    <scope>NUCLEOTIDE SEQUENCE [LARGE SCALE GENOMIC DNA]</scope>
    <source>
        <strain evidence="10">SpSt-658</strain>
    </source>
</reference>
<feature type="transmembrane region" description="Helical" evidence="9">
    <location>
        <begin position="134"/>
        <end position="156"/>
    </location>
</feature>
<evidence type="ECO:0000256" key="1">
    <source>
        <dbReference type="ARBA" id="ARBA00004651"/>
    </source>
</evidence>
<organism evidence="10">
    <name type="scientific">Ignisphaera aggregans</name>
    <dbReference type="NCBI Taxonomy" id="334771"/>
    <lineage>
        <taxon>Archaea</taxon>
        <taxon>Thermoproteota</taxon>
        <taxon>Thermoprotei</taxon>
        <taxon>Desulfurococcales</taxon>
        <taxon>Desulfurococcaceae</taxon>
        <taxon>Ignisphaera</taxon>
    </lineage>
</organism>
<accession>A0A7C4H4H2</accession>
<dbReference type="PANTHER" id="PTHR32024">
    <property type="entry name" value="TRK SYSTEM POTASSIUM UPTAKE PROTEIN TRKG-RELATED"/>
    <property type="match status" value="1"/>
</dbReference>
<feature type="transmembrane region" description="Helical" evidence="9">
    <location>
        <begin position="187"/>
        <end position="206"/>
    </location>
</feature>
<dbReference type="GO" id="GO:0005886">
    <property type="term" value="C:plasma membrane"/>
    <property type="evidence" value="ECO:0007669"/>
    <property type="project" value="UniProtKB-SubCell"/>
</dbReference>
<feature type="transmembrane region" description="Helical" evidence="9">
    <location>
        <begin position="78"/>
        <end position="99"/>
    </location>
</feature>
<feature type="transmembrane region" description="Helical" evidence="9">
    <location>
        <begin position="279"/>
        <end position="299"/>
    </location>
</feature>
<comment type="similarity">
    <text evidence="2">Belongs to the TrkH potassium transport family.</text>
</comment>
<sequence length="494" mass="55070">MYRIKAIIFSTCVLLSTLMIIALAIGVTFYVYSSYVDNSIELNASRNFLAIVTVILVVSSIIAYIFRHYVITEIVDALIVVAIYWFIVPFVNALIYGYVIGLDFVNALFESVSGFSGTGLTILSDIEKYPYIVLMWRAATQWIGELSVVVFSGALLPHIHRILSRVYVAERGVRFAPTILSTTRRMLITYIILTIIGVFMFMYSGMEFLDALAHSMTGIATGGMSTNTQSIAYWYKTHGYRILVVSTIVMILGALNFVDLYNLVRGKIKEFFKSLEVKWFILITVILAIITIGITLCLLGNSFEHVVIVIYNLMSGLTTTGFQVGDIGRYPDILKILIILAMAIGGATFSTAGGIKIKRVALVLKSVVWSLSKSFLPENVYIVKKVNGEIVEDEDIVSTYAFILLYIVIALTASASLFIILQVRGYNWSYSYIDVLFETVSALSCVGLSTGVTTIFMPLEAKVVLMIVMYLGRLEFLPIYLIIGYLYRKKITLG</sequence>
<dbReference type="AlphaFoldDB" id="A0A7C4H4H2"/>
<keyword evidence="3" id="KW-0813">Transport</keyword>
<evidence type="ECO:0000256" key="6">
    <source>
        <dbReference type="ARBA" id="ARBA00022989"/>
    </source>
</evidence>
<evidence type="ECO:0000256" key="2">
    <source>
        <dbReference type="ARBA" id="ARBA00009137"/>
    </source>
</evidence>
<keyword evidence="7" id="KW-0406">Ion transport</keyword>
<feature type="transmembrane region" description="Helical" evidence="9">
    <location>
        <begin position="463"/>
        <end position="487"/>
    </location>
</feature>
<feature type="transmembrane region" description="Helical" evidence="9">
    <location>
        <begin position="240"/>
        <end position="258"/>
    </location>
</feature>
<dbReference type="PANTHER" id="PTHR32024:SF2">
    <property type="entry name" value="TRK SYSTEM POTASSIUM UPTAKE PROTEIN TRKG-RELATED"/>
    <property type="match status" value="1"/>
</dbReference>
<proteinExistence type="inferred from homology"/>
<feature type="transmembrane region" description="Helical" evidence="9">
    <location>
        <begin position="7"/>
        <end position="32"/>
    </location>
</feature>
<comment type="subcellular location">
    <subcellularLocation>
        <location evidence="1">Cell membrane</location>
        <topology evidence="1">Multi-pass membrane protein</topology>
    </subcellularLocation>
</comment>
<dbReference type="InterPro" id="IPR003445">
    <property type="entry name" value="Cat_transpt"/>
</dbReference>
<evidence type="ECO:0000256" key="3">
    <source>
        <dbReference type="ARBA" id="ARBA00022448"/>
    </source>
</evidence>
<evidence type="ECO:0000256" key="9">
    <source>
        <dbReference type="SAM" id="Phobius"/>
    </source>
</evidence>
<dbReference type="GO" id="GO:0008324">
    <property type="term" value="F:monoatomic cation transmembrane transporter activity"/>
    <property type="evidence" value="ECO:0007669"/>
    <property type="project" value="InterPro"/>
</dbReference>
<evidence type="ECO:0000256" key="7">
    <source>
        <dbReference type="ARBA" id="ARBA00023065"/>
    </source>
</evidence>
<keyword evidence="5 9" id="KW-0812">Transmembrane</keyword>
<evidence type="ECO:0000313" key="10">
    <source>
        <dbReference type="EMBL" id="HGM07116.1"/>
    </source>
</evidence>